<evidence type="ECO:0000256" key="2">
    <source>
        <dbReference type="ARBA" id="ARBA00022692"/>
    </source>
</evidence>
<keyword evidence="3 6" id="KW-1133">Transmembrane helix</keyword>
<comment type="caution">
    <text evidence="7">The sequence shown here is derived from an EMBL/GenBank/DDBJ whole genome shotgun (WGS) entry which is preliminary data.</text>
</comment>
<evidence type="ECO:0000256" key="1">
    <source>
        <dbReference type="ARBA" id="ARBA00004141"/>
    </source>
</evidence>
<feature type="transmembrane region" description="Helical" evidence="6">
    <location>
        <begin position="59"/>
        <end position="81"/>
    </location>
</feature>
<dbReference type="GO" id="GO:0016020">
    <property type="term" value="C:membrane"/>
    <property type="evidence" value="ECO:0007669"/>
    <property type="project" value="UniProtKB-SubCell"/>
</dbReference>
<evidence type="ECO:0000256" key="6">
    <source>
        <dbReference type="SAM" id="Phobius"/>
    </source>
</evidence>
<accession>A0A6N7Q0L4</accession>
<protein>
    <submittedName>
        <fullName evidence="7">DUF697 domain-containing protein</fullName>
    </submittedName>
</protein>
<dbReference type="RefSeq" id="WP_153824572.1">
    <property type="nucleotide sequence ID" value="NZ_WJIE01000021.1"/>
</dbReference>
<dbReference type="InterPro" id="IPR021147">
    <property type="entry name" value="DUF697"/>
</dbReference>
<gene>
    <name evidence="7" type="ORF">GF068_38620</name>
</gene>
<proteinExistence type="predicted"/>
<dbReference type="Pfam" id="PF05128">
    <property type="entry name" value="DUF697"/>
    <property type="match status" value="1"/>
</dbReference>
<feature type="transmembrane region" description="Helical" evidence="6">
    <location>
        <begin position="101"/>
        <end position="122"/>
    </location>
</feature>
<comment type="subcellular location">
    <subcellularLocation>
        <location evidence="1">Membrane</location>
        <topology evidence="1">Multi-pass membrane protein</topology>
    </subcellularLocation>
</comment>
<evidence type="ECO:0000256" key="5">
    <source>
        <dbReference type="SAM" id="MobiDB-lite"/>
    </source>
</evidence>
<evidence type="ECO:0000256" key="4">
    <source>
        <dbReference type="ARBA" id="ARBA00023136"/>
    </source>
</evidence>
<keyword evidence="4 6" id="KW-0472">Membrane</keyword>
<reference evidence="7 8" key="1">
    <citation type="submission" date="2019-10" db="EMBL/GenBank/DDBJ databases">
        <title>A soil myxobacterium in the family Polyangiaceae.</title>
        <authorList>
            <person name="Li Y."/>
            <person name="Wang J."/>
        </authorList>
    </citation>
    <scope>NUCLEOTIDE SEQUENCE [LARGE SCALE GENOMIC DNA]</scope>
    <source>
        <strain evidence="7 8">DSM 14734</strain>
    </source>
</reference>
<dbReference type="Proteomes" id="UP000440224">
    <property type="component" value="Unassembled WGS sequence"/>
</dbReference>
<evidence type="ECO:0000313" key="7">
    <source>
        <dbReference type="EMBL" id="MRG97793.1"/>
    </source>
</evidence>
<evidence type="ECO:0000313" key="8">
    <source>
        <dbReference type="Proteomes" id="UP000440224"/>
    </source>
</evidence>
<feature type="transmembrane region" description="Helical" evidence="6">
    <location>
        <begin position="129"/>
        <end position="152"/>
    </location>
</feature>
<organism evidence="7 8">
    <name type="scientific">Polyangium spumosum</name>
    <dbReference type="NCBI Taxonomy" id="889282"/>
    <lineage>
        <taxon>Bacteria</taxon>
        <taxon>Pseudomonadati</taxon>
        <taxon>Myxococcota</taxon>
        <taxon>Polyangia</taxon>
        <taxon>Polyangiales</taxon>
        <taxon>Polyangiaceae</taxon>
        <taxon>Polyangium</taxon>
    </lineage>
</organism>
<feature type="region of interest" description="Disordered" evidence="5">
    <location>
        <begin position="1"/>
        <end position="48"/>
    </location>
</feature>
<dbReference type="OrthoDB" id="980719at2"/>
<sequence length="203" mass="21685">MTTENTQPRQPAKQGKDEPTIGVESEPKAGAKPEPPSRPERSAEPSRVGRAEAIIRRNVLWSLGAGAVPIPLLDAIAVTGVQMKMLSELSELYEVEFTKDIAQKLVTSLLSSLGGLTLGASIGSSVAKLIPGVGTALGIVTIPIFAGAFTLATGKVFMMHFESGGTLLNFDPVAMRSYFKQEFERAKETVAEVREEAKSDERA</sequence>
<dbReference type="EMBL" id="WJIE01000021">
    <property type="protein sequence ID" value="MRG97793.1"/>
    <property type="molecule type" value="Genomic_DNA"/>
</dbReference>
<dbReference type="AlphaFoldDB" id="A0A6N7Q0L4"/>
<keyword evidence="2 6" id="KW-0812">Transmembrane</keyword>
<feature type="compositionally biased region" description="Basic and acidic residues" evidence="5">
    <location>
        <begin position="14"/>
        <end position="48"/>
    </location>
</feature>
<evidence type="ECO:0000256" key="3">
    <source>
        <dbReference type="ARBA" id="ARBA00022989"/>
    </source>
</evidence>
<keyword evidence="8" id="KW-1185">Reference proteome</keyword>
<name>A0A6N7Q0L4_9BACT</name>